<dbReference type="InterPro" id="IPR036598">
    <property type="entry name" value="GOLD_dom_sf"/>
</dbReference>
<reference evidence="12 13" key="1">
    <citation type="submission" date="2024-09" db="EMBL/GenBank/DDBJ databases">
        <title>Chromosome-scale assembly of Riccia fluitans.</title>
        <authorList>
            <person name="Paukszto L."/>
            <person name="Sawicki J."/>
            <person name="Karawczyk K."/>
            <person name="Piernik-Szablinska J."/>
            <person name="Szczecinska M."/>
            <person name="Mazdziarz M."/>
        </authorList>
    </citation>
    <scope>NUCLEOTIDE SEQUENCE [LARGE SCALE GENOMIC DNA]</scope>
    <source>
        <strain evidence="12">Rf_01</strain>
        <tissue evidence="12">Aerial parts of the thallus</tissue>
    </source>
</reference>
<keyword evidence="4 10" id="KW-0732">Signal</keyword>
<evidence type="ECO:0000259" key="11">
    <source>
        <dbReference type="PROSITE" id="PS50866"/>
    </source>
</evidence>
<proteinExistence type="inferred from homology"/>
<dbReference type="InterPro" id="IPR015720">
    <property type="entry name" value="Emp24-like"/>
</dbReference>
<sequence length="213" mass="24909">MEDVFCLRVLLLALFVSLVAGPVQGIRFVLDRKECFSHHVEYEHDTVDVSFVVIKADNPWSFNRLGVDLTVEAPNGRMMYQGHQKEEDKFEFDGPIRGYYRFCFSNKSPMHETIDFDVHVGHIVKKEELARPEDFDPLMHRLQIIEEALYSVRFEQHWLQAQTDHQAIMNQSMSKRVIYKALLESVALVACSFLQVYLLQRLFERRLGKGSRV</sequence>
<organism evidence="12 13">
    <name type="scientific">Riccia fluitans</name>
    <dbReference type="NCBI Taxonomy" id="41844"/>
    <lineage>
        <taxon>Eukaryota</taxon>
        <taxon>Viridiplantae</taxon>
        <taxon>Streptophyta</taxon>
        <taxon>Embryophyta</taxon>
        <taxon>Marchantiophyta</taxon>
        <taxon>Marchantiopsida</taxon>
        <taxon>Marchantiidae</taxon>
        <taxon>Marchantiales</taxon>
        <taxon>Ricciaceae</taxon>
        <taxon>Riccia</taxon>
    </lineage>
</organism>
<keyword evidence="13" id="KW-1185">Reference proteome</keyword>
<comment type="subcellular location">
    <subcellularLocation>
        <location evidence="7">Endomembrane system</location>
        <topology evidence="7">Single-pass membrane protein</topology>
    </subcellularLocation>
    <subcellularLocation>
        <location evidence="1 8">Membrane</location>
        <topology evidence="1 8">Single-pass type I membrane protein</topology>
    </subcellularLocation>
</comment>
<evidence type="ECO:0000256" key="2">
    <source>
        <dbReference type="ARBA" id="ARBA00007104"/>
    </source>
</evidence>
<dbReference type="GO" id="GO:0012505">
    <property type="term" value="C:endomembrane system"/>
    <property type="evidence" value="ECO:0007669"/>
    <property type="project" value="UniProtKB-SubCell"/>
</dbReference>
<evidence type="ECO:0000256" key="8">
    <source>
        <dbReference type="RuleBase" id="RU003827"/>
    </source>
</evidence>
<protein>
    <recommendedName>
        <fullName evidence="11">GOLD domain-containing protein</fullName>
    </recommendedName>
</protein>
<evidence type="ECO:0000313" key="12">
    <source>
        <dbReference type="EMBL" id="KAL2612811.1"/>
    </source>
</evidence>
<feature type="domain" description="GOLD" evidence="11">
    <location>
        <begin position="33"/>
        <end position="120"/>
    </location>
</feature>
<feature type="chain" id="PRO_5044756071" description="GOLD domain-containing protein" evidence="10">
    <location>
        <begin position="26"/>
        <end position="213"/>
    </location>
</feature>
<feature type="transmembrane region" description="Helical" evidence="9">
    <location>
        <begin position="177"/>
        <end position="199"/>
    </location>
</feature>
<dbReference type="GO" id="GO:0016020">
    <property type="term" value="C:membrane"/>
    <property type="evidence" value="ECO:0007669"/>
    <property type="project" value="UniProtKB-SubCell"/>
</dbReference>
<feature type="signal peptide" evidence="10">
    <location>
        <begin position="1"/>
        <end position="25"/>
    </location>
</feature>
<comment type="caution">
    <text evidence="12">The sequence shown here is derived from an EMBL/GenBank/DDBJ whole genome shotgun (WGS) entry which is preliminary data.</text>
</comment>
<dbReference type="SMART" id="SM01190">
    <property type="entry name" value="EMP24_GP25L"/>
    <property type="match status" value="1"/>
</dbReference>
<dbReference type="PANTHER" id="PTHR22811">
    <property type="entry name" value="TRANSMEMBRANE EMP24 DOMAIN-CONTAINING PROTEIN"/>
    <property type="match status" value="1"/>
</dbReference>
<evidence type="ECO:0000256" key="10">
    <source>
        <dbReference type="SAM" id="SignalP"/>
    </source>
</evidence>
<evidence type="ECO:0000256" key="4">
    <source>
        <dbReference type="ARBA" id="ARBA00022729"/>
    </source>
</evidence>
<keyword evidence="3 8" id="KW-0812">Transmembrane</keyword>
<evidence type="ECO:0000256" key="6">
    <source>
        <dbReference type="ARBA" id="ARBA00023136"/>
    </source>
</evidence>
<name>A0ABD1XY21_9MARC</name>
<dbReference type="AlphaFoldDB" id="A0ABD1XY21"/>
<accession>A0ABD1XY21</accession>
<dbReference type="SUPFAM" id="SSF101576">
    <property type="entry name" value="Supernatant protein factor (SPF), C-terminal domain"/>
    <property type="match status" value="1"/>
</dbReference>
<evidence type="ECO:0000313" key="13">
    <source>
        <dbReference type="Proteomes" id="UP001605036"/>
    </source>
</evidence>
<dbReference type="Proteomes" id="UP001605036">
    <property type="component" value="Unassembled WGS sequence"/>
</dbReference>
<comment type="similarity">
    <text evidence="2 8">Belongs to the EMP24/GP25L family.</text>
</comment>
<dbReference type="Pfam" id="PF01105">
    <property type="entry name" value="EMP24_GP25L"/>
    <property type="match status" value="1"/>
</dbReference>
<gene>
    <name evidence="12" type="ORF">R1flu_024503</name>
</gene>
<dbReference type="PROSITE" id="PS50866">
    <property type="entry name" value="GOLD"/>
    <property type="match status" value="1"/>
</dbReference>
<evidence type="ECO:0000256" key="3">
    <source>
        <dbReference type="ARBA" id="ARBA00022692"/>
    </source>
</evidence>
<evidence type="ECO:0000256" key="5">
    <source>
        <dbReference type="ARBA" id="ARBA00022989"/>
    </source>
</evidence>
<keyword evidence="6 9" id="KW-0472">Membrane</keyword>
<evidence type="ECO:0000256" key="1">
    <source>
        <dbReference type="ARBA" id="ARBA00004479"/>
    </source>
</evidence>
<dbReference type="EMBL" id="JBHFFA010000007">
    <property type="protein sequence ID" value="KAL2612811.1"/>
    <property type="molecule type" value="Genomic_DNA"/>
</dbReference>
<evidence type="ECO:0000256" key="9">
    <source>
        <dbReference type="SAM" id="Phobius"/>
    </source>
</evidence>
<evidence type="ECO:0000256" key="7">
    <source>
        <dbReference type="ARBA" id="ARBA00037847"/>
    </source>
</evidence>
<dbReference type="InterPro" id="IPR009038">
    <property type="entry name" value="GOLD_dom"/>
</dbReference>
<keyword evidence="5 9" id="KW-1133">Transmembrane helix</keyword>